<dbReference type="GO" id="GO:0000049">
    <property type="term" value="F:tRNA binding"/>
    <property type="evidence" value="ECO:0007669"/>
    <property type="project" value="UniProtKB-UniRule"/>
</dbReference>
<evidence type="ECO:0000256" key="9">
    <source>
        <dbReference type="HAMAP-Rule" id="MF_01886"/>
    </source>
</evidence>
<dbReference type="InterPro" id="IPR000182">
    <property type="entry name" value="GNAT_dom"/>
</dbReference>
<evidence type="ECO:0000313" key="11">
    <source>
        <dbReference type="EMBL" id="NMP29214.1"/>
    </source>
</evidence>
<comment type="subcellular location">
    <subcellularLocation>
        <location evidence="9">Cytoplasm</location>
    </subcellularLocation>
</comment>
<dbReference type="Pfam" id="PF13718">
    <property type="entry name" value="GNAT_acetyltr_2"/>
    <property type="match status" value="2"/>
</dbReference>
<dbReference type="InterPro" id="IPR033442">
    <property type="entry name" value="TmcA_tRNA_bind"/>
</dbReference>
<evidence type="ECO:0000256" key="4">
    <source>
        <dbReference type="ARBA" id="ARBA00022694"/>
    </source>
</evidence>
<comment type="caution">
    <text evidence="9">Lacks conserved residue(s) required for the propagation of feature annotation.</text>
</comment>
<dbReference type="HAMAP" id="MF_01886">
    <property type="entry name" value="tRNA_acetyltr_TmcA"/>
    <property type="match status" value="1"/>
</dbReference>
<dbReference type="Proteomes" id="UP000585363">
    <property type="component" value="Unassembled WGS sequence"/>
</dbReference>
<sequence length="671" mass="74078">MLRQGMRRLLILSGEACWCELQALQIIGYFSGDWWWVSDRPQPGFRTEAATAVRQLLGQECLHGVFDAREGLNVEALAAFSGLLCAGSWLIMLVPPWSQWATRPDVDSLRWSEQPTAIATPRFINRFCQGIEADNRVLLWRQHPPCQVNMLAPAVDWCLPRGEPTPDQQRILTQLLQAEQGIWVLTAARGRGKSTLAGMLVQQWPGNCWLCAPSRAAGQRLSEQSGQAARFWAPDALLAYCESGAPVDADWLLIDEAAAIPTPLLTRLLVFFPRVLLTTTVQGYEGTGRGFLLKFCASLAQWHDLRLEEPVRWASDDPLETLLDDILLFREPPVLPASSSDPAPMTFSQFDASAWDEHPDRLSAFYSLLASAHYRTTPLDLRRLLDAPGMSFSIASQEQQLIAALWLVDEGGLAPSLAHEIWAGRRRPRGNLVAQSLAAHGGFPAAAVMRSRRISRIAVVANYRRQGVARQLIAAQREFAAAQGLDYLSVSFGFTEALGQFWQACGFQLVRVGSQREASSGCYAAMAILPLSAEGSRLCRLAAEQLCRDRAQLPHEVAAILPSSVDSDNARLNEADWRELAGFAYAHRSLDSSRSALRRLLALSDLALPTLRASVELQQSLAATVAQFALGGKKALLQRWREETQQALQQLDAGLATQWRDYAGVYADGVD</sequence>
<keyword evidence="3 9" id="KW-0808">Transferase</keyword>
<dbReference type="Pfam" id="PF05127">
    <property type="entry name" value="NAT10_TcmA_helicase"/>
    <property type="match status" value="1"/>
</dbReference>
<accession>A0A848MTE1</accession>
<keyword evidence="5 9" id="KW-0547">Nucleotide-binding</keyword>
<protein>
    <recommendedName>
        <fullName evidence="9">tRNA(Met) cytidine acetyltransferase TmcA</fullName>
        <ecNumber evidence="9">2.3.1.193</ecNumber>
    </recommendedName>
</protein>
<comment type="function">
    <text evidence="9">Catalyzes the formation of N(4)-acetylcytidine (ac(4)C) at the wobble position of tRNA(Met), by using acetyl-CoA as an acetyl donor and ATP (or GTP).</text>
</comment>
<keyword evidence="7 9" id="KW-0694">RNA-binding</keyword>
<dbReference type="GO" id="GO:0005524">
    <property type="term" value="F:ATP binding"/>
    <property type="evidence" value="ECO:0007669"/>
    <property type="project" value="UniProtKB-UniRule"/>
</dbReference>
<dbReference type="Pfam" id="PF17176">
    <property type="entry name" value="tRNA_bind_3"/>
    <property type="match status" value="1"/>
</dbReference>
<feature type="binding site" evidence="9">
    <location>
        <position position="168"/>
    </location>
    <ligand>
        <name>ATP</name>
        <dbReference type="ChEBI" id="CHEBI:30616"/>
    </ligand>
</feature>
<dbReference type="SUPFAM" id="SSF55729">
    <property type="entry name" value="Acyl-CoA N-acyltransferases (Nat)"/>
    <property type="match status" value="1"/>
</dbReference>
<keyword evidence="12" id="KW-1185">Reference proteome</keyword>
<dbReference type="EMBL" id="JAADJU010000012">
    <property type="protein sequence ID" value="NMP29214.1"/>
    <property type="molecule type" value="Genomic_DNA"/>
</dbReference>
<dbReference type="Pfam" id="PF08351">
    <property type="entry name" value="TmcA_N"/>
    <property type="match status" value="1"/>
</dbReference>
<evidence type="ECO:0000256" key="8">
    <source>
        <dbReference type="ARBA" id="ARBA00023315"/>
    </source>
</evidence>
<evidence type="ECO:0000256" key="1">
    <source>
        <dbReference type="ARBA" id="ARBA00022490"/>
    </source>
</evidence>
<dbReference type="GO" id="GO:0005737">
    <property type="term" value="C:cytoplasm"/>
    <property type="evidence" value="ECO:0007669"/>
    <property type="project" value="UniProtKB-SubCell"/>
</dbReference>
<reference evidence="11 12" key="1">
    <citation type="submission" date="2020-01" db="EMBL/GenBank/DDBJ databases">
        <authorList>
            <person name="Lee S.D."/>
        </authorList>
    </citation>
    <scope>NUCLEOTIDE SEQUENCE [LARGE SCALE GENOMIC DNA]</scope>
    <source>
        <strain evidence="11 12">SAP-1</strain>
    </source>
</reference>
<comment type="caution">
    <text evidence="11">The sequence shown here is derived from an EMBL/GenBank/DDBJ whole genome shotgun (WGS) entry which is preliminary data.</text>
</comment>
<dbReference type="InterPro" id="IPR013562">
    <property type="entry name" value="TmcA/NAT10_N"/>
</dbReference>
<dbReference type="GO" id="GO:0051391">
    <property type="term" value="P:tRNA acetylation"/>
    <property type="evidence" value="ECO:0007669"/>
    <property type="project" value="UniProtKB-UniRule"/>
</dbReference>
<dbReference type="InterPro" id="IPR032672">
    <property type="entry name" value="TmcA/NAT10/Kre33"/>
</dbReference>
<dbReference type="SUPFAM" id="SSF52540">
    <property type="entry name" value="P-loop containing nucleoside triphosphate hydrolases"/>
    <property type="match status" value="1"/>
</dbReference>
<dbReference type="InterPro" id="IPR016181">
    <property type="entry name" value="Acyl_CoA_acyltransferase"/>
</dbReference>
<evidence type="ECO:0000256" key="6">
    <source>
        <dbReference type="ARBA" id="ARBA00022840"/>
    </source>
</evidence>
<keyword evidence="8 9" id="KW-0012">Acyltransferase</keyword>
<dbReference type="InterPro" id="IPR038321">
    <property type="entry name" value="TmcA_C_sf"/>
</dbReference>
<evidence type="ECO:0000256" key="7">
    <source>
        <dbReference type="ARBA" id="ARBA00022884"/>
    </source>
</evidence>
<keyword evidence="4 9" id="KW-0819">tRNA processing</keyword>
<dbReference type="GO" id="GO:0051392">
    <property type="term" value="F:tRNA cytidine N4-acetyltransferase activity"/>
    <property type="evidence" value="ECO:0007669"/>
    <property type="project" value="UniProtKB-UniRule"/>
</dbReference>
<evidence type="ECO:0000256" key="3">
    <source>
        <dbReference type="ARBA" id="ARBA00022679"/>
    </source>
</evidence>
<dbReference type="CDD" id="cd04301">
    <property type="entry name" value="NAT_SF"/>
    <property type="match status" value="1"/>
</dbReference>
<comment type="catalytic activity">
    <reaction evidence="9">
        <text>cytidine(34) in elongator tRNA(Met) + acetyl-CoA + ATP + H2O = N(4)-acetylcytidine(34) in elongator tRNA(Met) + ADP + phosphate + CoA + H(+)</text>
        <dbReference type="Rhea" id="RHEA:43788"/>
        <dbReference type="Rhea" id="RHEA-COMP:10693"/>
        <dbReference type="Rhea" id="RHEA-COMP:10694"/>
        <dbReference type="ChEBI" id="CHEBI:15377"/>
        <dbReference type="ChEBI" id="CHEBI:15378"/>
        <dbReference type="ChEBI" id="CHEBI:30616"/>
        <dbReference type="ChEBI" id="CHEBI:43474"/>
        <dbReference type="ChEBI" id="CHEBI:57287"/>
        <dbReference type="ChEBI" id="CHEBI:57288"/>
        <dbReference type="ChEBI" id="CHEBI:74900"/>
        <dbReference type="ChEBI" id="CHEBI:82748"/>
        <dbReference type="ChEBI" id="CHEBI:456216"/>
        <dbReference type="EC" id="2.3.1.193"/>
    </reaction>
</comment>
<dbReference type="Gene3D" id="3.40.50.300">
    <property type="entry name" value="P-loop containing nucleotide triphosphate hydrolases"/>
    <property type="match status" value="1"/>
</dbReference>
<dbReference type="AlphaFoldDB" id="A0A848MTE1"/>
<dbReference type="InterPro" id="IPR024914">
    <property type="entry name" value="tRNA_acetyltr_TmcA"/>
</dbReference>
<dbReference type="EC" id="2.3.1.193" evidence="9"/>
<keyword evidence="1 9" id="KW-0963">Cytoplasm</keyword>
<dbReference type="PANTHER" id="PTHR10925">
    <property type="entry name" value="N-ACETYLTRANSFERASE 10"/>
    <property type="match status" value="1"/>
</dbReference>
<dbReference type="FunFam" id="3.40.50.300:FF:001011">
    <property type="entry name" value="tRNA(Met) cytidine acetyltransferase TmcA"/>
    <property type="match status" value="1"/>
</dbReference>
<evidence type="ECO:0000259" key="10">
    <source>
        <dbReference type="PROSITE" id="PS51186"/>
    </source>
</evidence>
<evidence type="ECO:0000256" key="5">
    <source>
        <dbReference type="ARBA" id="ARBA00022741"/>
    </source>
</evidence>
<dbReference type="Gene3D" id="3.40.50.11040">
    <property type="match status" value="1"/>
</dbReference>
<organism evidence="11 12">
    <name type="scientific">Rouxiella aceris</name>
    <dbReference type="NCBI Taxonomy" id="2703884"/>
    <lineage>
        <taxon>Bacteria</taxon>
        <taxon>Pseudomonadati</taxon>
        <taxon>Pseudomonadota</taxon>
        <taxon>Gammaproteobacteria</taxon>
        <taxon>Enterobacterales</taxon>
        <taxon>Yersiniaceae</taxon>
        <taxon>Rouxiella</taxon>
    </lineage>
</organism>
<evidence type="ECO:0000313" key="12">
    <source>
        <dbReference type="Proteomes" id="UP000585363"/>
    </source>
</evidence>
<feature type="binding site" evidence="9">
    <location>
        <begin position="457"/>
        <end position="459"/>
    </location>
    <ligand>
        <name>acetyl-CoA</name>
        <dbReference type="ChEBI" id="CHEBI:57288"/>
    </ligand>
</feature>
<evidence type="ECO:0000256" key="2">
    <source>
        <dbReference type="ARBA" id="ARBA00022555"/>
    </source>
</evidence>
<dbReference type="PROSITE" id="PS51186">
    <property type="entry name" value="GNAT"/>
    <property type="match status" value="1"/>
</dbReference>
<proteinExistence type="inferred from homology"/>
<gene>
    <name evidence="9" type="primary">tmcA</name>
    <name evidence="11" type="ORF">GW590_20410</name>
</gene>
<name>A0A848MTE1_9GAMM</name>
<dbReference type="FunFam" id="3.40.50.11040:FF:000003">
    <property type="entry name" value="tRNA(Met) cytidine acetyltransferase TmcA"/>
    <property type="match status" value="1"/>
</dbReference>
<feature type="binding site" evidence="9">
    <location>
        <position position="312"/>
    </location>
    <ligand>
        <name>ATP</name>
        <dbReference type="ChEBI" id="CHEBI:30616"/>
    </ligand>
</feature>
<dbReference type="Gene3D" id="1.20.120.890">
    <property type="entry name" value="tRNA(Met) cytidine acetyltransferase, tail domain"/>
    <property type="match status" value="1"/>
</dbReference>
<reference evidence="11 12" key="2">
    <citation type="submission" date="2020-06" db="EMBL/GenBank/DDBJ databases">
        <title>Polyphasic characterization of a Rahnella strain isolated from tree sap.</title>
        <authorList>
            <person name="Kim I.S."/>
        </authorList>
    </citation>
    <scope>NUCLEOTIDE SEQUENCE [LARGE SCALE GENOMIC DNA]</scope>
    <source>
        <strain evidence="11 12">SAP-1</strain>
    </source>
</reference>
<comment type="similarity">
    <text evidence="9">Belongs to the TmcA family.</text>
</comment>
<keyword evidence="2 9" id="KW-0820">tRNA-binding</keyword>
<dbReference type="InterPro" id="IPR027417">
    <property type="entry name" value="P-loop_NTPase"/>
</dbReference>
<dbReference type="GO" id="GO:0002101">
    <property type="term" value="P:tRNA wobble cytosine modification"/>
    <property type="evidence" value="ECO:0007669"/>
    <property type="project" value="UniProtKB-UniRule"/>
</dbReference>
<feature type="domain" description="N-acetyltransferase" evidence="10">
    <location>
        <begin position="345"/>
        <end position="529"/>
    </location>
</feature>
<dbReference type="Gene3D" id="3.40.630.30">
    <property type="match status" value="1"/>
</dbReference>
<keyword evidence="6 9" id="KW-0067">ATP-binding</keyword>
<dbReference type="GO" id="GO:1990883">
    <property type="term" value="F:18S rRNA cytidine N-acetyltransferase activity"/>
    <property type="evidence" value="ECO:0007669"/>
    <property type="project" value="TreeGrafter"/>
</dbReference>
<dbReference type="PANTHER" id="PTHR10925:SF5">
    <property type="entry name" value="RNA CYTIDINE ACETYLTRANSFERASE"/>
    <property type="match status" value="1"/>
</dbReference>
<dbReference type="GO" id="GO:1904812">
    <property type="term" value="P:rRNA acetylation involved in maturation of SSU-rRNA"/>
    <property type="evidence" value="ECO:0007669"/>
    <property type="project" value="TreeGrafter"/>
</dbReference>
<dbReference type="InterPro" id="IPR007807">
    <property type="entry name" value="TcmA/NAT10_helicase"/>
</dbReference>